<evidence type="ECO:0000256" key="7">
    <source>
        <dbReference type="RuleBase" id="RU000570"/>
    </source>
</evidence>
<comment type="subcellular location">
    <subcellularLocation>
        <location evidence="1">Mitochondrion</location>
    </subcellularLocation>
</comment>
<dbReference type="NCBIfam" id="TIGR01022">
    <property type="entry name" value="rpmJ_bact"/>
    <property type="match status" value="1"/>
</dbReference>
<dbReference type="OMA" id="VYQTINS"/>
<comment type="similarity">
    <text evidence="2 7">Belongs to the bacterial ribosomal protein bL36 family.</text>
</comment>
<dbReference type="AlphaFoldDB" id="E2BEP3"/>
<evidence type="ECO:0000313" key="8">
    <source>
        <dbReference type="EMBL" id="EFN85818.1"/>
    </source>
</evidence>
<gene>
    <name evidence="8" type="ORF">EAI_16662</name>
</gene>
<dbReference type="PANTHER" id="PTHR46909:SF1">
    <property type="entry name" value="LARGE RIBOSOMAL SUBUNIT PROTEIN BL36M"/>
    <property type="match status" value="1"/>
</dbReference>
<dbReference type="Pfam" id="PF00444">
    <property type="entry name" value="Ribosomal_L36"/>
    <property type="match status" value="1"/>
</dbReference>
<dbReference type="GO" id="GO:0005762">
    <property type="term" value="C:mitochondrial large ribosomal subunit"/>
    <property type="evidence" value="ECO:0007669"/>
    <property type="project" value="TreeGrafter"/>
</dbReference>
<dbReference type="InterPro" id="IPR052143">
    <property type="entry name" value="Mitoribosomal_bL36m"/>
</dbReference>
<dbReference type="Proteomes" id="UP000008237">
    <property type="component" value="Unassembled WGS sequence"/>
</dbReference>
<evidence type="ECO:0000256" key="1">
    <source>
        <dbReference type="ARBA" id="ARBA00004173"/>
    </source>
</evidence>
<evidence type="ECO:0000256" key="5">
    <source>
        <dbReference type="ARBA" id="ARBA00023128"/>
    </source>
</evidence>
<keyword evidence="3" id="KW-0809">Transit peptide</keyword>
<name>E2BEP3_HARSA</name>
<keyword evidence="4 7" id="KW-0689">Ribosomal protein</keyword>
<dbReference type="InParanoid" id="E2BEP3"/>
<dbReference type="EMBL" id="GL447845">
    <property type="protein sequence ID" value="EFN85818.1"/>
    <property type="molecule type" value="Genomic_DNA"/>
</dbReference>
<evidence type="ECO:0000256" key="6">
    <source>
        <dbReference type="ARBA" id="ARBA00023274"/>
    </source>
</evidence>
<sequence length="130" mass="15493">MNTGLLLRSVYRAINIVPKILVWQPIQNILARNIHFICDRRKLNLTPNSLPDHSTSVILPCITPMYNSICSLKTRGVLQRRCKDCYFVSRHERLYVMCKSHPRHKQVQMKKREYKTWILTSVSQKKKRDW</sequence>
<evidence type="ECO:0000256" key="2">
    <source>
        <dbReference type="ARBA" id="ARBA00007645"/>
    </source>
</evidence>
<dbReference type="GO" id="GO:0006412">
    <property type="term" value="P:translation"/>
    <property type="evidence" value="ECO:0007669"/>
    <property type="project" value="InterPro"/>
</dbReference>
<dbReference type="STRING" id="610380.E2BEP3"/>
<dbReference type="HAMAP" id="MF_00251">
    <property type="entry name" value="Ribosomal_bL36"/>
    <property type="match status" value="1"/>
</dbReference>
<proteinExistence type="inferred from homology"/>
<dbReference type="GO" id="GO:0003735">
    <property type="term" value="F:structural constituent of ribosome"/>
    <property type="evidence" value="ECO:0007669"/>
    <property type="project" value="InterPro"/>
</dbReference>
<dbReference type="InterPro" id="IPR000473">
    <property type="entry name" value="Ribosomal_bL36"/>
</dbReference>
<dbReference type="PANTHER" id="PTHR46909">
    <property type="entry name" value="39S RIBOSOMAL PROTEIN L36, MITOCHONDRIAL"/>
    <property type="match status" value="1"/>
</dbReference>
<evidence type="ECO:0000313" key="9">
    <source>
        <dbReference type="Proteomes" id="UP000008237"/>
    </source>
</evidence>
<organism evidence="9">
    <name type="scientific">Harpegnathos saltator</name>
    <name type="common">Jerdon's jumping ant</name>
    <dbReference type="NCBI Taxonomy" id="610380"/>
    <lineage>
        <taxon>Eukaryota</taxon>
        <taxon>Metazoa</taxon>
        <taxon>Ecdysozoa</taxon>
        <taxon>Arthropoda</taxon>
        <taxon>Hexapoda</taxon>
        <taxon>Insecta</taxon>
        <taxon>Pterygota</taxon>
        <taxon>Neoptera</taxon>
        <taxon>Endopterygota</taxon>
        <taxon>Hymenoptera</taxon>
        <taxon>Apocrita</taxon>
        <taxon>Aculeata</taxon>
        <taxon>Formicoidea</taxon>
        <taxon>Formicidae</taxon>
        <taxon>Ponerinae</taxon>
        <taxon>Ponerini</taxon>
        <taxon>Harpegnathos</taxon>
    </lineage>
</organism>
<protein>
    <recommendedName>
        <fullName evidence="7">Ribosomal protein</fullName>
    </recommendedName>
</protein>
<accession>E2BEP3</accession>
<dbReference type="FunCoup" id="E2BEP3">
    <property type="interactions" value="204"/>
</dbReference>
<keyword evidence="9" id="KW-1185">Reference proteome</keyword>
<evidence type="ECO:0000256" key="3">
    <source>
        <dbReference type="ARBA" id="ARBA00022946"/>
    </source>
</evidence>
<dbReference type="PROSITE" id="PS00828">
    <property type="entry name" value="RIBOSOMAL_L36"/>
    <property type="match status" value="1"/>
</dbReference>
<keyword evidence="6 7" id="KW-0687">Ribonucleoprotein</keyword>
<evidence type="ECO:0000256" key="4">
    <source>
        <dbReference type="ARBA" id="ARBA00022980"/>
    </source>
</evidence>
<reference evidence="8 9" key="1">
    <citation type="journal article" date="2010" name="Science">
        <title>Genomic comparison of the ants Camponotus floridanus and Harpegnathos saltator.</title>
        <authorList>
            <person name="Bonasio R."/>
            <person name="Zhang G."/>
            <person name="Ye C."/>
            <person name="Mutti N.S."/>
            <person name="Fang X."/>
            <person name="Qin N."/>
            <person name="Donahue G."/>
            <person name="Yang P."/>
            <person name="Li Q."/>
            <person name="Li C."/>
            <person name="Zhang P."/>
            <person name="Huang Z."/>
            <person name="Berger S.L."/>
            <person name="Reinberg D."/>
            <person name="Wang J."/>
            <person name="Liebig J."/>
        </authorList>
    </citation>
    <scope>NUCLEOTIDE SEQUENCE [LARGE SCALE GENOMIC DNA]</scope>
    <source>
        <strain evidence="8 9">R22 G/1</strain>
    </source>
</reference>
<dbReference type="SUPFAM" id="SSF57840">
    <property type="entry name" value="Ribosomal protein L36"/>
    <property type="match status" value="1"/>
</dbReference>
<dbReference type="InterPro" id="IPR035977">
    <property type="entry name" value="Ribosomal_bL36_sp"/>
</dbReference>
<keyword evidence="5" id="KW-0496">Mitochondrion</keyword>